<dbReference type="EMBL" id="CR936503">
    <property type="protein sequence ID" value="CAI54429.1"/>
    <property type="molecule type" value="Genomic_DNA"/>
</dbReference>
<evidence type="ECO:0000259" key="4">
    <source>
        <dbReference type="PROSITE" id="PS50995"/>
    </source>
</evidence>
<dbReference type="GO" id="GO:0006950">
    <property type="term" value="P:response to stress"/>
    <property type="evidence" value="ECO:0007669"/>
    <property type="project" value="TreeGrafter"/>
</dbReference>
<keyword evidence="1" id="KW-0805">Transcription regulation</keyword>
<dbReference type="OrthoDB" id="3254893at2"/>
<dbReference type="RefSeq" id="WP_011373843.1">
    <property type="nucleotide sequence ID" value="NC_007576.1"/>
</dbReference>
<keyword evidence="3" id="KW-0804">Transcription</keyword>
<evidence type="ECO:0000256" key="2">
    <source>
        <dbReference type="ARBA" id="ARBA00023125"/>
    </source>
</evidence>
<dbReference type="PANTHER" id="PTHR33164">
    <property type="entry name" value="TRANSCRIPTIONAL REGULATOR, MARR FAMILY"/>
    <property type="match status" value="1"/>
</dbReference>
<proteinExistence type="predicted"/>
<dbReference type="InterPro" id="IPR036388">
    <property type="entry name" value="WH-like_DNA-bd_sf"/>
</dbReference>
<dbReference type="InterPro" id="IPR036390">
    <property type="entry name" value="WH_DNA-bd_sf"/>
</dbReference>
<evidence type="ECO:0000256" key="1">
    <source>
        <dbReference type="ARBA" id="ARBA00023015"/>
    </source>
</evidence>
<dbReference type="SMART" id="SM00347">
    <property type="entry name" value="HTH_MARR"/>
    <property type="match status" value="1"/>
</dbReference>
<keyword evidence="2" id="KW-0238">DNA-binding</keyword>
<keyword evidence="6" id="KW-1185">Reference proteome</keyword>
<dbReference type="AlphaFoldDB" id="Q38ZE8"/>
<dbReference type="Proteomes" id="UP000002707">
    <property type="component" value="Chromosome"/>
</dbReference>
<dbReference type="InterPro" id="IPR039422">
    <property type="entry name" value="MarR/SlyA-like"/>
</dbReference>
<evidence type="ECO:0000313" key="5">
    <source>
        <dbReference type="EMBL" id="CAI54429.1"/>
    </source>
</evidence>
<evidence type="ECO:0000313" key="6">
    <source>
        <dbReference type="Proteomes" id="UP000002707"/>
    </source>
</evidence>
<accession>Q38ZE8</accession>
<name>Q38ZE8_LATSS</name>
<protein>
    <submittedName>
        <fullName evidence="5">Transcriptional regulator, MarR family</fullName>
    </submittedName>
</protein>
<dbReference type="Gene3D" id="1.10.10.10">
    <property type="entry name" value="Winged helix-like DNA-binding domain superfamily/Winged helix DNA-binding domain"/>
    <property type="match status" value="1"/>
</dbReference>
<evidence type="ECO:0000256" key="3">
    <source>
        <dbReference type="ARBA" id="ARBA00023163"/>
    </source>
</evidence>
<sequence>MANKVSTAISVDQFNEWYLKIGQIYHKINHITVSHDLSYDQYLIMRELKRIPSIEVTKLSRMFDITSPAISRKVNVLYKKKLITKKRSDIEDQRKVFICLTPLGEQLIEELEDDFEALFKEMIGEINQELMPLFKSTDCFYNYLSKKAQQQA</sequence>
<dbReference type="GeneID" id="57132937"/>
<dbReference type="GO" id="GO:0003677">
    <property type="term" value="F:DNA binding"/>
    <property type="evidence" value="ECO:0007669"/>
    <property type="project" value="UniProtKB-KW"/>
</dbReference>
<reference evidence="6" key="1">
    <citation type="journal article" date="2005" name="Nat. Biotechnol.">
        <title>The complete genome sequence of the meat-borne lactic acid bacterium Lactobacillus sakei 23K.</title>
        <authorList>
            <person name="Chaillou S."/>
            <person name="Champomier-Verges M.-C."/>
            <person name="Cornet M."/>
            <person name="Crutz-Le Coq A.-M."/>
            <person name="Dudez A.-M."/>
            <person name="Martin V."/>
            <person name="Beaufils S."/>
            <person name="Darbon-Rongere E."/>
            <person name="Bossy R."/>
            <person name="Loux V."/>
            <person name="Zagorec M."/>
        </authorList>
    </citation>
    <scope>NUCLEOTIDE SEQUENCE [LARGE SCALE GENOMIC DNA]</scope>
    <source>
        <strain evidence="6">23K</strain>
    </source>
</reference>
<dbReference type="Pfam" id="PF22381">
    <property type="entry name" value="Staph_reg_Sar_Rot"/>
    <property type="match status" value="1"/>
</dbReference>
<organism evidence="5 6">
    <name type="scientific">Latilactobacillus sakei subsp. sakei (strain 23K)</name>
    <name type="common">Lactobacillus sakei subsp. sakei</name>
    <dbReference type="NCBI Taxonomy" id="314315"/>
    <lineage>
        <taxon>Bacteria</taxon>
        <taxon>Bacillati</taxon>
        <taxon>Bacillota</taxon>
        <taxon>Bacilli</taxon>
        <taxon>Lactobacillales</taxon>
        <taxon>Lactobacillaceae</taxon>
        <taxon>Latilactobacillus</taxon>
    </lineage>
</organism>
<dbReference type="PROSITE" id="PS50995">
    <property type="entry name" value="HTH_MARR_2"/>
    <property type="match status" value="1"/>
</dbReference>
<feature type="domain" description="HTH marR-type" evidence="4">
    <location>
        <begin position="1"/>
        <end position="149"/>
    </location>
</feature>
<dbReference type="InterPro" id="IPR055166">
    <property type="entry name" value="Transc_reg_Sar_Rot_HTH"/>
</dbReference>
<dbReference type="eggNOG" id="ENOG5031FR9">
    <property type="taxonomic scope" value="Bacteria"/>
</dbReference>
<dbReference type="PANTHER" id="PTHR33164:SF44">
    <property type="entry name" value="TRANSCRIPTIONAL REGULATORY PROTEIN"/>
    <property type="match status" value="1"/>
</dbReference>
<dbReference type="KEGG" id="lsa:LCA_0132"/>
<dbReference type="SUPFAM" id="SSF46785">
    <property type="entry name" value="Winged helix' DNA-binding domain"/>
    <property type="match status" value="1"/>
</dbReference>
<dbReference type="HOGENOM" id="CLU_1720044_0_0_9"/>
<dbReference type="InterPro" id="IPR000835">
    <property type="entry name" value="HTH_MarR-typ"/>
</dbReference>
<dbReference type="GO" id="GO:0003700">
    <property type="term" value="F:DNA-binding transcription factor activity"/>
    <property type="evidence" value="ECO:0007669"/>
    <property type="project" value="InterPro"/>
</dbReference>
<gene>
    <name evidence="5" type="ordered locus">LCA_0132</name>
</gene>